<gene>
    <name evidence="2" type="ORF">PACLA_8A034362</name>
</gene>
<evidence type="ECO:0000313" key="3">
    <source>
        <dbReference type="Proteomes" id="UP001152795"/>
    </source>
</evidence>
<comment type="caution">
    <text evidence="2">The sequence shown here is derived from an EMBL/GenBank/DDBJ whole genome shotgun (WGS) entry which is preliminary data.</text>
</comment>
<proteinExistence type="predicted"/>
<name>A0A6S7HTB8_PARCT</name>
<feature type="region of interest" description="Disordered" evidence="1">
    <location>
        <begin position="132"/>
        <end position="160"/>
    </location>
</feature>
<keyword evidence="3" id="KW-1185">Reference proteome</keyword>
<reference evidence="2" key="1">
    <citation type="submission" date="2020-04" db="EMBL/GenBank/DDBJ databases">
        <authorList>
            <person name="Alioto T."/>
            <person name="Alioto T."/>
            <person name="Gomez Garrido J."/>
        </authorList>
    </citation>
    <scope>NUCLEOTIDE SEQUENCE</scope>
    <source>
        <strain evidence="2">A484AB</strain>
    </source>
</reference>
<dbReference type="EMBL" id="CACRXK020003365">
    <property type="protein sequence ID" value="CAB3998470.1"/>
    <property type="molecule type" value="Genomic_DNA"/>
</dbReference>
<accession>A0A6S7HTB8</accession>
<feature type="compositionally biased region" description="Polar residues" evidence="1">
    <location>
        <begin position="132"/>
        <end position="141"/>
    </location>
</feature>
<sequence>MDFSDPQGGKGSCDRKAATIKTKMRIHLNEGHDIEAAEQMVAAIESQGGVSGVRVTLCGPQGDEVPFPVKWEGISFLNNMKFSKEGIRVWRAYGIGPGKLNVPKDYLPPTLKDPHEVSAYTASVSFTNIMTRRQSKETTVPEQFDSAGEDATDEDNISKC</sequence>
<dbReference type="PANTHER" id="PTHR33845">
    <property type="entry name" value="C2H2-TYPE DOMAIN-CONTAINING PROTEIN"/>
    <property type="match status" value="1"/>
</dbReference>
<dbReference type="OrthoDB" id="5980564at2759"/>
<evidence type="ECO:0000313" key="2">
    <source>
        <dbReference type="EMBL" id="CAB3998470.1"/>
    </source>
</evidence>
<organism evidence="2 3">
    <name type="scientific">Paramuricea clavata</name>
    <name type="common">Red gorgonian</name>
    <name type="synonym">Violescent sea-whip</name>
    <dbReference type="NCBI Taxonomy" id="317549"/>
    <lineage>
        <taxon>Eukaryota</taxon>
        <taxon>Metazoa</taxon>
        <taxon>Cnidaria</taxon>
        <taxon>Anthozoa</taxon>
        <taxon>Octocorallia</taxon>
        <taxon>Malacalcyonacea</taxon>
        <taxon>Plexauridae</taxon>
        <taxon>Paramuricea</taxon>
    </lineage>
</organism>
<dbReference type="PANTHER" id="PTHR33845:SF1">
    <property type="entry name" value="C2H2-TYPE DOMAIN-CONTAINING PROTEIN"/>
    <property type="match status" value="1"/>
</dbReference>
<dbReference type="Proteomes" id="UP001152795">
    <property type="component" value="Unassembled WGS sequence"/>
</dbReference>
<dbReference type="AlphaFoldDB" id="A0A6S7HTB8"/>
<protein>
    <submittedName>
        <fullName evidence="2">Uncharacterized protein</fullName>
    </submittedName>
</protein>
<feature type="compositionally biased region" description="Acidic residues" evidence="1">
    <location>
        <begin position="147"/>
        <end position="160"/>
    </location>
</feature>
<evidence type="ECO:0000256" key="1">
    <source>
        <dbReference type="SAM" id="MobiDB-lite"/>
    </source>
</evidence>